<evidence type="ECO:0000256" key="1">
    <source>
        <dbReference type="SAM" id="MobiDB-lite"/>
    </source>
</evidence>
<reference evidence="2 3" key="1">
    <citation type="submission" date="2024-01" db="EMBL/GenBank/DDBJ databases">
        <title>A telomere-to-telomere, gap-free genome of sweet tea (Lithocarpus litseifolius).</title>
        <authorList>
            <person name="Zhou J."/>
        </authorList>
    </citation>
    <scope>NUCLEOTIDE SEQUENCE [LARGE SCALE GENOMIC DNA]</scope>
    <source>
        <strain evidence="2">Zhou-2022a</strain>
        <tissue evidence="2">Leaf</tissue>
    </source>
</reference>
<keyword evidence="3" id="KW-1185">Reference proteome</keyword>
<sequence>MPFRYSFKTKTDLAKSKTKAPPDSSLYGPYQALSSSNPSLQASFTGIAIRKGQTLQMNSNLDNLVGVVPLCHCDADDN</sequence>
<comment type="caution">
    <text evidence="2">The sequence shown here is derived from an EMBL/GenBank/DDBJ whole genome shotgun (WGS) entry which is preliminary data.</text>
</comment>
<accession>A0AAW2CUE1</accession>
<dbReference type="Proteomes" id="UP001459277">
    <property type="component" value="Unassembled WGS sequence"/>
</dbReference>
<dbReference type="EMBL" id="JAZDWU010000005">
    <property type="protein sequence ID" value="KAL0001912.1"/>
    <property type="molecule type" value="Genomic_DNA"/>
</dbReference>
<protein>
    <submittedName>
        <fullName evidence="2">Uncharacterized protein</fullName>
    </submittedName>
</protein>
<organism evidence="2 3">
    <name type="scientific">Lithocarpus litseifolius</name>
    <dbReference type="NCBI Taxonomy" id="425828"/>
    <lineage>
        <taxon>Eukaryota</taxon>
        <taxon>Viridiplantae</taxon>
        <taxon>Streptophyta</taxon>
        <taxon>Embryophyta</taxon>
        <taxon>Tracheophyta</taxon>
        <taxon>Spermatophyta</taxon>
        <taxon>Magnoliopsida</taxon>
        <taxon>eudicotyledons</taxon>
        <taxon>Gunneridae</taxon>
        <taxon>Pentapetalae</taxon>
        <taxon>rosids</taxon>
        <taxon>fabids</taxon>
        <taxon>Fagales</taxon>
        <taxon>Fagaceae</taxon>
        <taxon>Lithocarpus</taxon>
    </lineage>
</organism>
<proteinExistence type="predicted"/>
<gene>
    <name evidence="2" type="ORF">SO802_015693</name>
</gene>
<name>A0AAW2CUE1_9ROSI</name>
<dbReference type="AlphaFoldDB" id="A0AAW2CUE1"/>
<evidence type="ECO:0000313" key="2">
    <source>
        <dbReference type="EMBL" id="KAL0001912.1"/>
    </source>
</evidence>
<evidence type="ECO:0000313" key="3">
    <source>
        <dbReference type="Proteomes" id="UP001459277"/>
    </source>
</evidence>
<feature type="region of interest" description="Disordered" evidence="1">
    <location>
        <begin position="1"/>
        <end position="31"/>
    </location>
</feature>